<keyword evidence="8" id="KW-0732">Signal</keyword>
<evidence type="ECO:0000313" key="10">
    <source>
        <dbReference type="Proteomes" id="UP000281084"/>
    </source>
</evidence>
<sequence>MRFAPSTLTLAVCSILSSNLWAETNLESPIPSDDEYLKFTTIVVKAKAAPEIGRSTYNQQDLQRTANSSKSITDFLKVNPNVQFSNNHLAAGTQANLKPSEISIHGAQSFQNKFMINGVSNTNILDPVGAGTSIYGGIDAGSQGVALNTDLLCNLELLDSNISAKHGGFTGGVISADTCAPTSEIGKIHGSISYDYTSSDWVSYHLKTDADKGLFDGESSQENQKQYTRQGLSTNIYSKLSEHSGINLFASHRQSNINVLSGLDSPKMIDQKKINQNLGGTFFYDPDPFTSMKFGLTLGNSESNGYAEKRINSHHNTHNESALIFAQHSKIYDLAKVTQKINYQQIDNSRLADKNYGINWLYAPDSKNWSDPSSKAMEGSSNASIDLAQYSFNYELESIFNVINFASTAHHISAGLGYNRNDVKWERTKDYMSFYGVTSGVAKNLYDLDGGQCQADDLFCDEATTGTFINAKVPTIYNGQYFGSGSLYKAGTFQGTYQQAYLFAEDDIHWNKLKARFGVRADYDQSNNNLNIAPRTRFSYQPFYNPTLELTTGWNRYYSAPTYITDLRQALMGLDFKISREDQNAAWTEQQNYNVSATRKSDLKTPYADEFILGVASQYKNTNIALKWVNRQYKDEISRNRSSISVGGGFNRSFEFGNNGYGKNNTVTLGIDTLEPLQVKGTHHNLGLAINYSQTFRGTPDYTEDYNEADMEELVSYNGKIIHYADRPASNFNQPITARIKWDMHFDHLPLTISNFFSYKDRFEQVLSSNDKVIHEGVKLDTYVLQDVKPRFSWDMRTTYEHKINKSQSAIFGLTINNLTNRNNLYVAGSKLYSEIGRQVVADVTFKF</sequence>
<dbReference type="EMBL" id="RAXZ01000001">
    <property type="protein sequence ID" value="RKG55834.1"/>
    <property type="molecule type" value="Genomic_DNA"/>
</dbReference>
<evidence type="ECO:0000256" key="4">
    <source>
        <dbReference type="ARBA" id="ARBA00022692"/>
    </source>
</evidence>
<comment type="similarity">
    <text evidence="7">Belongs to the TonB-dependent receptor family.</text>
</comment>
<evidence type="ECO:0000256" key="3">
    <source>
        <dbReference type="ARBA" id="ARBA00022452"/>
    </source>
</evidence>
<feature type="signal peptide" evidence="8">
    <location>
        <begin position="1"/>
        <end position="22"/>
    </location>
</feature>
<dbReference type="PROSITE" id="PS52016">
    <property type="entry name" value="TONB_DEPENDENT_REC_3"/>
    <property type="match status" value="1"/>
</dbReference>
<keyword evidence="5 7" id="KW-0472">Membrane</keyword>
<proteinExistence type="inferred from homology"/>
<keyword evidence="2 7" id="KW-0813">Transport</keyword>
<keyword evidence="3 7" id="KW-1134">Transmembrane beta strand</keyword>
<evidence type="ECO:0000256" key="8">
    <source>
        <dbReference type="SAM" id="SignalP"/>
    </source>
</evidence>
<evidence type="ECO:0000256" key="2">
    <source>
        <dbReference type="ARBA" id="ARBA00022448"/>
    </source>
</evidence>
<name>A0A3A8GL84_9GAMM</name>
<feature type="chain" id="PRO_5017263561" evidence="8">
    <location>
        <begin position="23"/>
        <end position="848"/>
    </location>
</feature>
<organism evidence="9 10">
    <name type="scientific">Acinetobacter cumulans</name>
    <dbReference type="NCBI Taxonomy" id="2136182"/>
    <lineage>
        <taxon>Bacteria</taxon>
        <taxon>Pseudomonadati</taxon>
        <taxon>Pseudomonadota</taxon>
        <taxon>Gammaproteobacteria</taxon>
        <taxon>Moraxellales</taxon>
        <taxon>Moraxellaceae</taxon>
        <taxon>Acinetobacter</taxon>
    </lineage>
</organism>
<dbReference type="Proteomes" id="UP000281084">
    <property type="component" value="Unassembled WGS sequence"/>
</dbReference>
<evidence type="ECO:0000256" key="5">
    <source>
        <dbReference type="ARBA" id="ARBA00023136"/>
    </source>
</evidence>
<dbReference type="AlphaFoldDB" id="A0A3A8GL84"/>
<dbReference type="SUPFAM" id="SSF56935">
    <property type="entry name" value="Porins"/>
    <property type="match status" value="1"/>
</dbReference>
<gene>
    <name evidence="9" type="ORF">D7V64_01005</name>
</gene>
<dbReference type="RefSeq" id="WP_120366634.1">
    <property type="nucleotide sequence ID" value="NZ_RAXZ01000001.1"/>
</dbReference>
<dbReference type="InterPro" id="IPR039426">
    <property type="entry name" value="TonB-dep_rcpt-like"/>
</dbReference>
<comment type="subcellular location">
    <subcellularLocation>
        <location evidence="1 7">Cell outer membrane</location>
        <topology evidence="1 7">Multi-pass membrane protein</topology>
    </subcellularLocation>
</comment>
<evidence type="ECO:0000256" key="6">
    <source>
        <dbReference type="ARBA" id="ARBA00023237"/>
    </source>
</evidence>
<evidence type="ECO:0000256" key="1">
    <source>
        <dbReference type="ARBA" id="ARBA00004571"/>
    </source>
</evidence>
<accession>A0A3A8GL84</accession>
<dbReference type="Gene3D" id="2.40.170.20">
    <property type="entry name" value="TonB-dependent receptor, beta-barrel domain"/>
    <property type="match status" value="1"/>
</dbReference>
<keyword evidence="6 7" id="KW-0998">Cell outer membrane</keyword>
<comment type="caution">
    <text evidence="9">The sequence shown here is derived from an EMBL/GenBank/DDBJ whole genome shotgun (WGS) entry which is preliminary data.</text>
</comment>
<dbReference type="InterPro" id="IPR036942">
    <property type="entry name" value="Beta-barrel_TonB_sf"/>
</dbReference>
<protein>
    <submittedName>
        <fullName evidence="9">Uncharacterized protein</fullName>
    </submittedName>
</protein>
<keyword evidence="4 7" id="KW-0812">Transmembrane</keyword>
<evidence type="ECO:0000313" key="9">
    <source>
        <dbReference type="EMBL" id="RKG55834.1"/>
    </source>
</evidence>
<evidence type="ECO:0000256" key="7">
    <source>
        <dbReference type="PROSITE-ProRule" id="PRU01360"/>
    </source>
</evidence>
<reference evidence="9 10" key="1">
    <citation type="submission" date="2018-09" db="EMBL/GenBank/DDBJ databases">
        <title>The draft genome of Acinetobacter spp. strains.</title>
        <authorList>
            <person name="Qin J."/>
            <person name="Feng Y."/>
            <person name="Zong Z."/>
        </authorList>
    </citation>
    <scope>NUCLEOTIDE SEQUENCE [LARGE SCALE GENOMIC DNA]</scope>
    <source>
        <strain evidence="9 10">WCHAc060002</strain>
    </source>
</reference>
<dbReference type="GO" id="GO:0009279">
    <property type="term" value="C:cell outer membrane"/>
    <property type="evidence" value="ECO:0007669"/>
    <property type="project" value="UniProtKB-SubCell"/>
</dbReference>